<evidence type="ECO:0000259" key="1">
    <source>
        <dbReference type="Pfam" id="PF13577"/>
    </source>
</evidence>
<dbReference type="AlphaFoldDB" id="A0A6N4W4S1"/>
<dbReference type="InterPro" id="IPR032710">
    <property type="entry name" value="NTF2-like_dom_sf"/>
</dbReference>
<name>A0A6N4W4S1_9MYCO</name>
<protein>
    <recommendedName>
        <fullName evidence="1">SnoaL-like domain-containing protein</fullName>
    </recommendedName>
</protein>
<sequence>MDLPAAGLVFNRKMLSLAEISDRLEIQQLLIDYSTAIDNQRFDDLDRVFTPDAQIDYTEMGGIAGPFPEVKAWLAEVMPNFPAYYHMLGNVDIRLNGDTAASRSICFNPMKLGDDGQIMFCGLWYDDEFVRTADGWRMSRRSETKCIQKFF</sequence>
<keyword evidence="3" id="KW-1185">Reference proteome</keyword>
<dbReference type="CDD" id="cd00531">
    <property type="entry name" value="NTF2_like"/>
    <property type="match status" value="1"/>
</dbReference>
<evidence type="ECO:0000313" key="3">
    <source>
        <dbReference type="Proteomes" id="UP000467249"/>
    </source>
</evidence>
<reference evidence="2 3" key="1">
    <citation type="journal article" date="2019" name="Emerg. Microbes Infect.">
        <title>Comprehensive subspecies identification of 175 nontuberculous mycobacteria species based on 7547 genomic profiles.</title>
        <authorList>
            <person name="Matsumoto Y."/>
            <person name="Kinjo T."/>
            <person name="Motooka D."/>
            <person name="Nabeya D."/>
            <person name="Jung N."/>
            <person name="Uechi K."/>
            <person name="Horii T."/>
            <person name="Iida T."/>
            <person name="Fujita J."/>
            <person name="Nakamura S."/>
        </authorList>
    </citation>
    <scope>NUCLEOTIDE SEQUENCE [LARGE SCALE GENOMIC DNA]</scope>
    <source>
        <strain evidence="2 3">JCM 30275</strain>
    </source>
</reference>
<dbReference type="Proteomes" id="UP000467249">
    <property type="component" value="Chromosome"/>
</dbReference>
<dbReference type="Gene3D" id="3.10.450.50">
    <property type="match status" value="1"/>
</dbReference>
<accession>A0A6N4W4S1</accession>
<dbReference type="KEGG" id="many:MANY_04440"/>
<dbReference type="Pfam" id="PF13577">
    <property type="entry name" value="SnoaL_4"/>
    <property type="match status" value="1"/>
</dbReference>
<feature type="domain" description="SnoaL-like" evidence="1">
    <location>
        <begin position="19"/>
        <end position="141"/>
    </location>
</feature>
<dbReference type="EMBL" id="AP022620">
    <property type="protein sequence ID" value="BBZ75107.1"/>
    <property type="molecule type" value="Genomic_DNA"/>
</dbReference>
<dbReference type="SUPFAM" id="SSF54427">
    <property type="entry name" value="NTF2-like"/>
    <property type="match status" value="1"/>
</dbReference>
<dbReference type="InterPro" id="IPR037401">
    <property type="entry name" value="SnoaL-like"/>
</dbReference>
<proteinExistence type="predicted"/>
<gene>
    <name evidence="2" type="ORF">MANY_04440</name>
</gene>
<organism evidence="2 3">
    <name type="scientific">Mycolicibacterium anyangense</name>
    <dbReference type="NCBI Taxonomy" id="1431246"/>
    <lineage>
        <taxon>Bacteria</taxon>
        <taxon>Bacillati</taxon>
        <taxon>Actinomycetota</taxon>
        <taxon>Actinomycetes</taxon>
        <taxon>Mycobacteriales</taxon>
        <taxon>Mycobacteriaceae</taxon>
        <taxon>Mycolicibacterium</taxon>
    </lineage>
</organism>
<evidence type="ECO:0000313" key="2">
    <source>
        <dbReference type="EMBL" id="BBZ75107.1"/>
    </source>
</evidence>